<keyword evidence="2 3" id="KW-0808">Transferase</keyword>
<evidence type="ECO:0000256" key="2">
    <source>
        <dbReference type="ARBA" id="ARBA00022679"/>
    </source>
</evidence>
<dbReference type="PROSITE" id="PS00375">
    <property type="entry name" value="UDPGT"/>
    <property type="match status" value="1"/>
</dbReference>
<dbReference type="GO" id="GO:0008194">
    <property type="term" value="F:UDP-glycosyltransferase activity"/>
    <property type="evidence" value="ECO:0007669"/>
    <property type="project" value="InterPro"/>
</dbReference>
<dbReference type="Pfam" id="PF00201">
    <property type="entry name" value="UDPGT"/>
    <property type="match status" value="1"/>
</dbReference>
<dbReference type="RefSeq" id="WP_167973153.1">
    <property type="nucleotide sequence ID" value="NZ_BHZG01000225.1"/>
</dbReference>
<dbReference type="PANTHER" id="PTHR48050:SF13">
    <property type="entry name" value="STEROL 3-BETA-GLUCOSYLTRANSFERASE UGT80A2"/>
    <property type="match status" value="1"/>
</dbReference>
<name>A0A7X6D4B3_9ACTN</name>
<keyword evidence="3" id="KW-0328">Glycosyltransferase</keyword>
<evidence type="ECO:0000313" key="5">
    <source>
        <dbReference type="EMBL" id="NJQ07825.1"/>
    </source>
</evidence>
<dbReference type="EMBL" id="JAAVJD010000203">
    <property type="protein sequence ID" value="NJQ07825.1"/>
    <property type="molecule type" value="Genomic_DNA"/>
</dbReference>
<dbReference type="GO" id="GO:0016758">
    <property type="term" value="F:hexosyltransferase activity"/>
    <property type="evidence" value="ECO:0007669"/>
    <property type="project" value="InterPro"/>
</dbReference>
<dbReference type="InterPro" id="IPR002213">
    <property type="entry name" value="UDP_glucos_trans"/>
</dbReference>
<dbReference type="FunFam" id="3.40.50.2000:FF:000072">
    <property type="entry name" value="Glycosyl transferase"/>
    <property type="match status" value="1"/>
</dbReference>
<evidence type="ECO:0000256" key="4">
    <source>
        <dbReference type="SAM" id="MobiDB-lite"/>
    </source>
</evidence>
<dbReference type="Proteomes" id="UP000578686">
    <property type="component" value="Unassembled WGS sequence"/>
</dbReference>
<organism evidence="5 6">
    <name type="scientific">Streptomyces lonarensis</name>
    <dbReference type="NCBI Taxonomy" id="700599"/>
    <lineage>
        <taxon>Bacteria</taxon>
        <taxon>Bacillati</taxon>
        <taxon>Actinomycetota</taxon>
        <taxon>Actinomycetes</taxon>
        <taxon>Kitasatosporales</taxon>
        <taxon>Streptomycetaceae</taxon>
        <taxon>Streptomyces</taxon>
    </lineage>
</organism>
<evidence type="ECO:0000256" key="3">
    <source>
        <dbReference type="RuleBase" id="RU003718"/>
    </source>
</evidence>
<dbReference type="GO" id="GO:0017000">
    <property type="term" value="P:antibiotic biosynthetic process"/>
    <property type="evidence" value="ECO:0007669"/>
    <property type="project" value="UniProtKB-ARBA"/>
</dbReference>
<evidence type="ECO:0000256" key="1">
    <source>
        <dbReference type="ARBA" id="ARBA00009995"/>
    </source>
</evidence>
<dbReference type="InterPro" id="IPR035595">
    <property type="entry name" value="UDP_glycos_trans_CS"/>
</dbReference>
<gene>
    <name evidence="5" type="ORF">HCN56_20100</name>
</gene>
<dbReference type="PANTHER" id="PTHR48050">
    <property type="entry name" value="STEROL 3-BETA-GLUCOSYLTRANSFERASE"/>
    <property type="match status" value="1"/>
</dbReference>
<reference evidence="5 6" key="1">
    <citation type="submission" date="2020-03" db="EMBL/GenBank/DDBJ databases">
        <title>Draft genome of Streptomyces sp. ventii, isolated from the Axial Seamount in the Pacific Ocean, and resequencing of the two type strains Streptomyces lonarensis strain NCL 716 and Streptomyces bohaiensis strain 11A07.</title>
        <authorList>
            <person name="Loughran R.M."/>
            <person name="Pfannmuller K.M."/>
            <person name="Wasson B.J."/>
            <person name="Deadmond M.C."/>
            <person name="Paddock B.E."/>
            <person name="Koyack M.J."/>
            <person name="Gallegos D.A."/>
            <person name="Mitchell E.A."/>
            <person name="Ushijima B."/>
            <person name="Saw J.H."/>
            <person name="Mcphail K.L."/>
            <person name="Videau P."/>
        </authorList>
    </citation>
    <scope>NUCLEOTIDE SEQUENCE [LARGE SCALE GENOMIC DNA]</scope>
    <source>
        <strain evidence="5 6">NCL716</strain>
    </source>
</reference>
<sequence length="396" mass="42531">MLSIPAVSHVYPHLEVIRELVRRGHRVSYANDPRVADLVTGTGAALVPYTSILPEADWPESPIAAMDLFLDEAIQVLPQLHAHFTADRPDLYLSDIAGAPFRVLAETQGVGLVQLSPASVAWEGYEDEVGAWLHAQPGADAYQAKARRWLAETGATTTDPDTFLGRPDRSIAVIPRAMQPHADRVDPIRYSFVGACLGARDTADAWERPAAADGRRLLLISLGSAFTDQSEFYRACLAAFGDLPDWYVVLQIGKQTDPALLGEIPDNVELHSWVPQPAILAHADAFITHAGMGGAKEGLRQGVPMVAVPQAADQFMNADRLVALGVARRLDADDASPLSLRTALLAVADDPGVRERLTALRDEAQREGGTSRAADLVEAELPRTRAADGTPGPTGT</sequence>
<dbReference type="InterPro" id="IPR006326">
    <property type="entry name" value="UDPGT_MGT-like"/>
</dbReference>
<keyword evidence="6" id="KW-1185">Reference proteome</keyword>
<dbReference type="AlphaFoldDB" id="A0A7X6D4B3"/>
<accession>A0A7X6D4B3</accession>
<dbReference type="CDD" id="cd03784">
    <property type="entry name" value="GT1_Gtf-like"/>
    <property type="match status" value="1"/>
</dbReference>
<proteinExistence type="inferred from homology"/>
<evidence type="ECO:0000313" key="6">
    <source>
        <dbReference type="Proteomes" id="UP000578686"/>
    </source>
</evidence>
<dbReference type="InterPro" id="IPR050426">
    <property type="entry name" value="Glycosyltransferase_28"/>
</dbReference>
<comment type="similarity">
    <text evidence="1 3">Belongs to the UDP-glycosyltransferase family.</text>
</comment>
<dbReference type="SUPFAM" id="SSF53756">
    <property type="entry name" value="UDP-Glycosyltransferase/glycogen phosphorylase"/>
    <property type="match status" value="1"/>
</dbReference>
<protein>
    <submittedName>
        <fullName evidence="5">Glycosyl transferase</fullName>
    </submittedName>
</protein>
<feature type="region of interest" description="Disordered" evidence="4">
    <location>
        <begin position="361"/>
        <end position="396"/>
    </location>
</feature>
<dbReference type="Gene3D" id="3.40.50.2000">
    <property type="entry name" value="Glycogen Phosphorylase B"/>
    <property type="match status" value="2"/>
</dbReference>
<comment type="caution">
    <text evidence="5">The sequence shown here is derived from an EMBL/GenBank/DDBJ whole genome shotgun (WGS) entry which is preliminary data.</text>
</comment>
<dbReference type="NCBIfam" id="TIGR01426">
    <property type="entry name" value="MGT"/>
    <property type="match status" value="1"/>
</dbReference>